<dbReference type="AlphaFoldDB" id="A0A024GZA1"/>
<dbReference type="Proteomes" id="UP000035722">
    <property type="component" value="Unassembled WGS sequence"/>
</dbReference>
<comment type="caution">
    <text evidence="2">The sequence shown here is derived from an EMBL/GenBank/DDBJ whole genome shotgun (WGS) entry which is preliminary data.</text>
</comment>
<dbReference type="InterPro" id="IPR016181">
    <property type="entry name" value="Acyl_CoA_acyltransferase"/>
</dbReference>
<name>A0A024GZA1_9MICC</name>
<keyword evidence="3" id="KW-1185">Reference proteome</keyword>
<dbReference type="RefSeq" id="WP_050054299.1">
    <property type="nucleotide sequence ID" value="NZ_CAQI01000035.1"/>
</dbReference>
<dbReference type="Pfam" id="PF00583">
    <property type="entry name" value="Acetyltransf_1"/>
    <property type="match status" value="1"/>
</dbReference>
<sequence length="377" mass="40622">MAEPEPGPSASEDAALSIEAVEVPPAGGPGPGGAEPGAGFRECHNLRVAHELSVWGNLDRCPTLPEALEYWRGNEYEERQLFRARLGPETVGTCSVTLPLRENTHTAGIDVLIAPGRRRQGLGRALLAYAEGVARVRGRTSLDAYHEVPLDRSDGGALLPAKSGAGGLPLDDPAVAFAVAAGYELEQVERSSRLDLPVPTDVLDRLEAEASPKAAGYTITGWDDTCPEDLVQAYARLKATMSTDVPIAGLDWEREDWDTARVREEEQALIRGGVQSAVTAAVHGSTGELAGYTVLNWRPAVPGSIAQQDTLVTSEHRGRRLGMRIKVANLRRAHARWPAARSVLTWNANENQHMLAINIALGFKPAGYEGEWQKRLG</sequence>
<dbReference type="OrthoDB" id="4119890at2"/>
<dbReference type="GO" id="GO:0016747">
    <property type="term" value="F:acyltransferase activity, transferring groups other than amino-acyl groups"/>
    <property type="evidence" value="ECO:0007669"/>
    <property type="project" value="InterPro"/>
</dbReference>
<organism evidence="2 3">
    <name type="scientific">Pseudarthrobacter siccitolerans</name>
    <dbReference type="NCBI Taxonomy" id="861266"/>
    <lineage>
        <taxon>Bacteria</taxon>
        <taxon>Bacillati</taxon>
        <taxon>Actinomycetota</taxon>
        <taxon>Actinomycetes</taxon>
        <taxon>Micrococcales</taxon>
        <taxon>Micrococcaceae</taxon>
        <taxon>Pseudarthrobacter</taxon>
    </lineage>
</organism>
<gene>
    <name evidence="2" type="ORF">ARTSIC4J27_1225</name>
</gene>
<evidence type="ECO:0000313" key="3">
    <source>
        <dbReference type="Proteomes" id="UP000035722"/>
    </source>
</evidence>
<accession>A0A024GZA1</accession>
<feature type="domain" description="N-acetyltransferase" evidence="1">
    <location>
        <begin position="41"/>
        <end position="209"/>
    </location>
</feature>
<dbReference type="CDD" id="cd04301">
    <property type="entry name" value="NAT_SF"/>
    <property type="match status" value="1"/>
</dbReference>
<dbReference type="STRING" id="861266.ARTSIC4J27_1225"/>
<dbReference type="SUPFAM" id="SSF55729">
    <property type="entry name" value="Acyl-CoA N-acyltransferases (Nat)"/>
    <property type="match status" value="2"/>
</dbReference>
<reference evidence="3" key="1">
    <citation type="journal article" date="2014" name="Genome Announc.">
        <title>Genome Sequence of Arthrobacter siccitolerans 4J27, a Xeroprotectant-Producing Desiccation-Tolerant Microorganism.</title>
        <authorList>
            <person name="Manzanera M."/>
            <person name="Santa-Cruz-Calvo L."/>
            <person name="Vilchez J.I."/>
            <person name="Garcia-Fontana C."/>
            <person name="Silva-Castro G.A."/>
            <person name="Calvo C."/>
            <person name="Gonzalez-Lopez J."/>
        </authorList>
    </citation>
    <scope>NUCLEOTIDE SEQUENCE [LARGE SCALE GENOMIC DNA]</scope>
    <source>
        <strain evidence="3">4J27</strain>
    </source>
</reference>
<evidence type="ECO:0000313" key="2">
    <source>
        <dbReference type="EMBL" id="CCQ45285.1"/>
    </source>
</evidence>
<dbReference type="Gene3D" id="3.40.630.30">
    <property type="match status" value="1"/>
</dbReference>
<proteinExistence type="predicted"/>
<evidence type="ECO:0000259" key="1">
    <source>
        <dbReference type="PROSITE" id="PS51186"/>
    </source>
</evidence>
<dbReference type="InterPro" id="IPR000182">
    <property type="entry name" value="GNAT_dom"/>
</dbReference>
<dbReference type="PROSITE" id="PS51186">
    <property type="entry name" value="GNAT"/>
    <property type="match status" value="1"/>
</dbReference>
<dbReference type="EMBL" id="CAQI01000035">
    <property type="protein sequence ID" value="CCQ45285.1"/>
    <property type="molecule type" value="Genomic_DNA"/>
</dbReference>
<protein>
    <submittedName>
        <fullName evidence="2">Acetyltransferase family protein</fullName>
    </submittedName>
</protein>
<keyword evidence="2" id="KW-0808">Transferase</keyword>